<dbReference type="PROSITE" id="PS50005">
    <property type="entry name" value="TPR"/>
    <property type="match status" value="1"/>
</dbReference>
<gene>
    <name evidence="2" type="ORF">GCM10023338_14700</name>
</gene>
<organism evidence="2 3">
    <name type="scientific">Wohlfahrtiimonas larvae</name>
    <dbReference type="NCBI Taxonomy" id="1157986"/>
    <lineage>
        <taxon>Bacteria</taxon>
        <taxon>Pseudomonadati</taxon>
        <taxon>Pseudomonadota</taxon>
        <taxon>Gammaproteobacteria</taxon>
        <taxon>Cardiobacteriales</taxon>
        <taxon>Ignatzschineriaceae</taxon>
        <taxon>Wohlfahrtiimonas</taxon>
    </lineage>
</organism>
<keyword evidence="1" id="KW-0802">TPR repeat</keyword>
<dbReference type="EMBL" id="BAABKE010000004">
    <property type="protein sequence ID" value="GAA5100219.1"/>
    <property type="molecule type" value="Genomic_DNA"/>
</dbReference>
<dbReference type="Gene3D" id="1.25.40.10">
    <property type="entry name" value="Tetratricopeptide repeat domain"/>
    <property type="match status" value="2"/>
</dbReference>
<comment type="caution">
    <text evidence="2">The sequence shown here is derived from an EMBL/GenBank/DDBJ whole genome shotgun (WGS) entry which is preliminary data.</text>
</comment>
<protein>
    <recommendedName>
        <fullName evidence="4">Tetratricopeptide repeat protein</fullName>
    </recommendedName>
</protein>
<evidence type="ECO:0008006" key="4">
    <source>
        <dbReference type="Google" id="ProtNLM"/>
    </source>
</evidence>
<accession>A0ABP9MT86</accession>
<evidence type="ECO:0000313" key="2">
    <source>
        <dbReference type="EMBL" id="GAA5100219.1"/>
    </source>
</evidence>
<proteinExistence type="predicted"/>
<name>A0ABP9MT86_9GAMM</name>
<keyword evidence="3" id="KW-1185">Reference proteome</keyword>
<dbReference type="InterPro" id="IPR011990">
    <property type="entry name" value="TPR-like_helical_dom_sf"/>
</dbReference>
<dbReference type="SUPFAM" id="SSF48452">
    <property type="entry name" value="TPR-like"/>
    <property type="match status" value="2"/>
</dbReference>
<reference evidence="3" key="1">
    <citation type="journal article" date="2019" name="Int. J. Syst. Evol. Microbiol.">
        <title>The Global Catalogue of Microorganisms (GCM) 10K type strain sequencing project: providing services to taxonomists for standard genome sequencing and annotation.</title>
        <authorList>
            <consortium name="The Broad Institute Genomics Platform"/>
            <consortium name="The Broad Institute Genome Sequencing Center for Infectious Disease"/>
            <person name="Wu L."/>
            <person name="Ma J."/>
        </authorList>
    </citation>
    <scope>NUCLEOTIDE SEQUENCE [LARGE SCALE GENOMIC DNA]</scope>
    <source>
        <strain evidence="3">JCM 18424</strain>
    </source>
</reference>
<sequence>MKEHLKSIGLWGILSLGIYSPIAMSEEGSVALNSLIEQSETPEQRLRNTILIGDWFIEQNDNYTAREYYDRAINEYTGVRTHKEYLALLLKVANLEKDKLAARAILAEAKALVETDPKNELMYADILEALVWTYDAQKKDIQVVTSLLESAIAIRKKYPYTPDYSATLRVLGWTYETRGLLSQAEYYYNYALNSDLKYLGFSDIRTILAMENFALFYMDFNELDKAKRILDQKYAQHLATEPIDYYNLARTESMLGWVLVQTDRASEAESVYLSALKNVNRSLTKSPEQLHYFSLSALFDLIYFYVAQNNFEKALEYYEQAQTVVAQTDGLSLKEYVGALGQSGMEELASSYAWAIYAQYNSIQRLHEYMNNRNAK</sequence>
<evidence type="ECO:0000313" key="3">
    <source>
        <dbReference type="Proteomes" id="UP001500631"/>
    </source>
</evidence>
<dbReference type="RefSeq" id="WP_245831177.1">
    <property type="nucleotide sequence ID" value="NZ_BAABKE010000004.1"/>
</dbReference>
<dbReference type="Proteomes" id="UP001500631">
    <property type="component" value="Unassembled WGS sequence"/>
</dbReference>
<evidence type="ECO:0000256" key="1">
    <source>
        <dbReference type="PROSITE-ProRule" id="PRU00339"/>
    </source>
</evidence>
<dbReference type="InterPro" id="IPR019734">
    <property type="entry name" value="TPR_rpt"/>
</dbReference>
<feature type="repeat" description="TPR" evidence="1">
    <location>
        <begin position="295"/>
        <end position="328"/>
    </location>
</feature>